<evidence type="ECO:0000256" key="1">
    <source>
        <dbReference type="SAM" id="Phobius"/>
    </source>
</evidence>
<organism evidence="2">
    <name type="scientific">uncultured Synechococcales cyanobacterium</name>
    <dbReference type="NCBI Taxonomy" id="1936017"/>
    <lineage>
        <taxon>Bacteria</taxon>
        <taxon>Bacillati</taxon>
        <taxon>Cyanobacteriota</taxon>
        <taxon>Cyanophyceae</taxon>
        <taxon>Synechococcales</taxon>
        <taxon>environmental samples</taxon>
    </lineage>
</organism>
<keyword evidence="1" id="KW-0472">Membrane</keyword>
<keyword evidence="1" id="KW-1133">Transmembrane helix</keyword>
<dbReference type="EMBL" id="CADCWO010000064">
    <property type="protein sequence ID" value="CAA9565537.1"/>
    <property type="molecule type" value="Genomic_DNA"/>
</dbReference>
<accession>A0A6J4V610</accession>
<feature type="transmembrane region" description="Helical" evidence="1">
    <location>
        <begin position="30"/>
        <end position="50"/>
    </location>
</feature>
<feature type="transmembrane region" description="Helical" evidence="1">
    <location>
        <begin position="56"/>
        <end position="74"/>
    </location>
</feature>
<feature type="transmembrane region" description="Helical" evidence="1">
    <location>
        <begin position="6"/>
        <end position="23"/>
    </location>
</feature>
<dbReference type="AlphaFoldDB" id="A0A6J4V610"/>
<proteinExistence type="predicted"/>
<name>A0A6J4V610_9CYAN</name>
<feature type="transmembrane region" description="Helical" evidence="1">
    <location>
        <begin position="86"/>
        <end position="106"/>
    </location>
</feature>
<sequence length="110" mass="12348">MIVREVAVEAIFSLLIVFCFKEITTSGKYLAPKVLYGSALALTAVTLVWLKKDSVLILLAGIVTPEVYQSLLTLKREEFKDRPSWIWVFSISLLWLTILGLGLYGLRTKG</sequence>
<evidence type="ECO:0000313" key="2">
    <source>
        <dbReference type="EMBL" id="CAA9565537.1"/>
    </source>
</evidence>
<reference evidence="2" key="1">
    <citation type="submission" date="2020-02" db="EMBL/GenBank/DDBJ databases">
        <authorList>
            <person name="Meier V. D."/>
        </authorList>
    </citation>
    <scope>NUCLEOTIDE SEQUENCE</scope>
    <source>
        <strain evidence="2">AVDCRST_MAG81</strain>
    </source>
</reference>
<protein>
    <submittedName>
        <fullName evidence="2">Uncharacterized protein</fullName>
    </submittedName>
</protein>
<keyword evidence="1" id="KW-0812">Transmembrane</keyword>
<gene>
    <name evidence="2" type="ORF">AVDCRST_MAG81-1167</name>
</gene>